<dbReference type="Proteomes" id="UP000218899">
    <property type="component" value="Chromosome"/>
</dbReference>
<dbReference type="InterPro" id="IPR042047">
    <property type="entry name" value="SleB_dom1"/>
</dbReference>
<dbReference type="Pfam" id="PF07486">
    <property type="entry name" value="Hydrolase_2"/>
    <property type="match status" value="1"/>
</dbReference>
<dbReference type="GO" id="GO:0016787">
    <property type="term" value="F:hydrolase activity"/>
    <property type="evidence" value="ECO:0007669"/>
    <property type="project" value="UniProtKB-KW"/>
</dbReference>
<proteinExistence type="predicted"/>
<feature type="domain" description="Cell wall hydrolase SleB" evidence="2">
    <location>
        <begin position="80"/>
        <end position="192"/>
    </location>
</feature>
<evidence type="ECO:0000313" key="4">
    <source>
        <dbReference type="Proteomes" id="UP000218899"/>
    </source>
</evidence>
<protein>
    <submittedName>
        <fullName evidence="3">Cell wall hydrolase</fullName>
    </submittedName>
</protein>
<dbReference type="Gene3D" id="1.10.10.2520">
    <property type="entry name" value="Cell wall hydrolase SleB, domain 1"/>
    <property type="match status" value="1"/>
</dbReference>
<organism evidence="3 4">
    <name type="scientific">Sulfurifustis variabilis</name>
    <dbReference type="NCBI Taxonomy" id="1675686"/>
    <lineage>
        <taxon>Bacteria</taxon>
        <taxon>Pseudomonadati</taxon>
        <taxon>Pseudomonadota</taxon>
        <taxon>Gammaproteobacteria</taxon>
        <taxon>Acidiferrobacterales</taxon>
        <taxon>Acidiferrobacteraceae</taxon>
        <taxon>Sulfurifustis</taxon>
    </lineage>
</organism>
<keyword evidence="4" id="KW-1185">Reference proteome</keyword>
<accession>A0A1B4V2B0</accession>
<evidence type="ECO:0000256" key="1">
    <source>
        <dbReference type="SAM" id="Phobius"/>
    </source>
</evidence>
<feature type="transmembrane region" description="Helical" evidence="1">
    <location>
        <begin position="36"/>
        <end position="54"/>
    </location>
</feature>
<evidence type="ECO:0000313" key="3">
    <source>
        <dbReference type="EMBL" id="BAU47643.1"/>
    </source>
</evidence>
<sequence length="193" mass="22416">MYRRRSRRTRAGRLASALSLWWSDLRFRWQAADKTPLVVVFLVGALAGGFGWLLQSLSADRVERQNLACLALNVYFEARGEPEAGQQAVAEVTMNRVASRHYPDTVCGVVYQKNWDPLRKRYVSAFSWTEFDTVPTPEGEEWDRALKVARDVYYQRHEPKLAGVLHYHATYVRPSWSRKKIPVAQIGNHRFYR</sequence>
<keyword evidence="1" id="KW-1133">Transmembrane helix</keyword>
<keyword evidence="1" id="KW-0812">Transmembrane</keyword>
<keyword evidence="3" id="KW-0378">Hydrolase</keyword>
<gene>
    <name evidence="3" type="ORF">SVA_1064</name>
</gene>
<dbReference type="InterPro" id="IPR011105">
    <property type="entry name" value="Cell_wall_hydrolase_SleB"/>
</dbReference>
<dbReference type="OrthoDB" id="9785345at2"/>
<dbReference type="KEGG" id="sva:SVA_1064"/>
<evidence type="ECO:0000259" key="2">
    <source>
        <dbReference type="Pfam" id="PF07486"/>
    </source>
</evidence>
<name>A0A1B4V2B0_9GAMM</name>
<reference evidence="3 4" key="1">
    <citation type="submission" date="2015-08" db="EMBL/GenBank/DDBJ databases">
        <title>Complete genome sequence of Sulfurifustis variabilis.</title>
        <authorList>
            <person name="Miura A."/>
            <person name="Kojima H."/>
            <person name="Fukui M."/>
        </authorList>
    </citation>
    <scope>NUCLEOTIDE SEQUENCE [LARGE SCALE GENOMIC DNA]</scope>
    <source>
        <strain evidence="4">skN76</strain>
    </source>
</reference>
<dbReference type="AlphaFoldDB" id="A0A1B4V2B0"/>
<dbReference type="RefSeq" id="WP_096459792.1">
    <property type="nucleotide sequence ID" value="NZ_AP014936.1"/>
</dbReference>
<dbReference type="EMBL" id="AP014936">
    <property type="protein sequence ID" value="BAU47643.1"/>
    <property type="molecule type" value="Genomic_DNA"/>
</dbReference>
<keyword evidence="1" id="KW-0472">Membrane</keyword>